<name>A0A177NF72_9GAMM</name>
<dbReference type="Pfam" id="PF01636">
    <property type="entry name" value="APH"/>
    <property type="match status" value="1"/>
</dbReference>
<dbReference type="InterPro" id="IPR002575">
    <property type="entry name" value="Aminoglycoside_PTrfase"/>
</dbReference>
<protein>
    <submittedName>
        <fullName evidence="2">Aminoglycoside phosphotransferase</fullName>
    </submittedName>
</protein>
<dbReference type="Proteomes" id="UP000077857">
    <property type="component" value="Unassembled WGS sequence"/>
</dbReference>
<proteinExistence type="predicted"/>
<dbReference type="EMBL" id="LUUJ01000080">
    <property type="protein sequence ID" value="OAI15829.1"/>
    <property type="molecule type" value="Genomic_DNA"/>
</dbReference>
<dbReference type="GO" id="GO:0016740">
    <property type="term" value="F:transferase activity"/>
    <property type="evidence" value="ECO:0007669"/>
    <property type="project" value="UniProtKB-KW"/>
</dbReference>
<dbReference type="InterPro" id="IPR011009">
    <property type="entry name" value="Kinase-like_dom_sf"/>
</dbReference>
<dbReference type="AlphaFoldDB" id="A0A177NF72"/>
<dbReference type="SUPFAM" id="SSF56112">
    <property type="entry name" value="Protein kinase-like (PK-like)"/>
    <property type="match status" value="1"/>
</dbReference>
<dbReference type="PANTHER" id="PTHR21064">
    <property type="entry name" value="AMINOGLYCOSIDE PHOSPHOTRANSFERASE DOMAIN-CONTAINING PROTEIN-RELATED"/>
    <property type="match status" value="1"/>
</dbReference>
<organism evidence="2 3">
    <name type="scientific">Methylomonas koyamae</name>
    <dbReference type="NCBI Taxonomy" id="702114"/>
    <lineage>
        <taxon>Bacteria</taxon>
        <taxon>Pseudomonadati</taxon>
        <taxon>Pseudomonadota</taxon>
        <taxon>Gammaproteobacteria</taxon>
        <taxon>Methylococcales</taxon>
        <taxon>Methylococcaceae</taxon>
        <taxon>Methylomonas</taxon>
    </lineage>
</organism>
<dbReference type="RefSeq" id="WP_231890822.1">
    <property type="nucleotide sequence ID" value="NZ_LUUJ01000080.1"/>
</dbReference>
<feature type="domain" description="Aminoglycoside phosphotransferase" evidence="1">
    <location>
        <begin position="20"/>
        <end position="257"/>
    </location>
</feature>
<dbReference type="PANTHER" id="PTHR21064:SF5">
    <property type="entry name" value="SLR1880 PROTEIN"/>
    <property type="match status" value="1"/>
</dbReference>
<reference evidence="2 3" key="1">
    <citation type="submission" date="2016-03" db="EMBL/GenBank/DDBJ databases">
        <authorList>
            <person name="Ploux O."/>
        </authorList>
    </citation>
    <scope>NUCLEOTIDE SEQUENCE [LARGE SCALE GENOMIC DNA]</scope>
    <source>
        <strain evidence="2 3">R-45378</strain>
    </source>
</reference>
<dbReference type="Gene3D" id="3.90.1200.10">
    <property type="match status" value="1"/>
</dbReference>
<dbReference type="InterPro" id="IPR050249">
    <property type="entry name" value="Pseudomonas-type_ThrB"/>
</dbReference>
<comment type="caution">
    <text evidence="2">The sequence shown here is derived from an EMBL/GenBank/DDBJ whole genome shotgun (WGS) entry which is preliminary data.</text>
</comment>
<accession>A0A177NF72</accession>
<evidence type="ECO:0000313" key="2">
    <source>
        <dbReference type="EMBL" id="OAI15829.1"/>
    </source>
</evidence>
<evidence type="ECO:0000259" key="1">
    <source>
        <dbReference type="Pfam" id="PF01636"/>
    </source>
</evidence>
<gene>
    <name evidence="2" type="ORF">A1507_13485</name>
</gene>
<evidence type="ECO:0000313" key="3">
    <source>
        <dbReference type="Proteomes" id="UP000077857"/>
    </source>
</evidence>
<sequence length="357" mass="39879">MNRLEPIARRFAGGRPIGSIRPLGNGLINDTFLVETDGGNFVLQAINERVFPHPERIAANLNLLSTHIGRQQASAVRLRIPRLLPGADGWHIRDDASGRVWRALEWIAPSESRERLANPSQAAQVGAALGHFHSLCSGLAAEALHDTLPGFHIAPEYFRQYQTVLAQTPILPASPDIQRCRDFIADFAAQIGELEQAKQRGELAERVIHGDPKLNNFLFEPDSDRIIGLVDLDTVKPGLVHYDIGDCLRSCCHNPETNGFDLPRCRTILQHYLAEAGEFFTAADYRYLYPAIRLIPFELGLRFFTDYLQGNRYFKVDDAGQNLRRALAQFELVRDIERQSGAIRELIAGLTPATARA</sequence>
<keyword evidence="2" id="KW-0808">Transferase</keyword>